<dbReference type="InterPro" id="IPR013264">
    <property type="entry name" value="DNAG_N"/>
</dbReference>
<dbReference type="PANTHER" id="PTHR30313">
    <property type="entry name" value="DNA PRIMASE"/>
    <property type="match status" value="1"/>
</dbReference>
<feature type="coiled-coil region" evidence="15">
    <location>
        <begin position="548"/>
        <end position="584"/>
    </location>
</feature>
<dbReference type="Pfam" id="PF08275">
    <property type="entry name" value="DNAG_N"/>
    <property type="match status" value="1"/>
</dbReference>
<comment type="function">
    <text evidence="12 13">RNA polymerase that catalyzes the synthesis of short RNA molecules used as primers for DNA polymerase during DNA replication.</text>
</comment>
<dbReference type="InterPro" id="IPR034151">
    <property type="entry name" value="TOPRIM_DnaG_bac"/>
</dbReference>
<keyword evidence="1 12" id="KW-0240">DNA-directed RNA polymerase</keyword>
<dbReference type="GO" id="GO:0005737">
    <property type="term" value="C:cytoplasm"/>
    <property type="evidence" value="ECO:0007669"/>
    <property type="project" value="TreeGrafter"/>
</dbReference>
<evidence type="ECO:0000256" key="14">
    <source>
        <dbReference type="PIRSR" id="PIRSR002811-1"/>
    </source>
</evidence>
<dbReference type="SUPFAM" id="SSF56731">
    <property type="entry name" value="DNA primase core"/>
    <property type="match status" value="1"/>
</dbReference>
<dbReference type="AlphaFoldDB" id="A0A2H0Y138"/>
<dbReference type="HAMAP" id="MF_00974">
    <property type="entry name" value="DNA_primase_DnaG"/>
    <property type="match status" value="1"/>
</dbReference>
<dbReference type="EC" id="2.7.7.101" evidence="12"/>
<evidence type="ECO:0000256" key="15">
    <source>
        <dbReference type="SAM" id="Coils"/>
    </source>
</evidence>
<comment type="similarity">
    <text evidence="12 13">Belongs to the DnaG primase family.</text>
</comment>
<evidence type="ECO:0000256" key="5">
    <source>
        <dbReference type="ARBA" id="ARBA00022705"/>
    </source>
</evidence>
<comment type="caution">
    <text evidence="17">The sequence shown here is derived from an EMBL/GenBank/DDBJ whole genome shotgun (WGS) entry which is preliminary data.</text>
</comment>
<dbReference type="Pfam" id="PF10410">
    <property type="entry name" value="DnaB_bind"/>
    <property type="match status" value="1"/>
</dbReference>
<gene>
    <name evidence="12" type="primary">dnaG</name>
    <name evidence="17" type="ORF">COT42_01610</name>
</gene>
<comment type="catalytic activity">
    <reaction evidence="12">
        <text>ssDNA + n NTP = ssDNA/pppN(pN)n-1 hybrid + (n-1) diphosphate.</text>
        <dbReference type="EC" id="2.7.7.101"/>
    </reaction>
</comment>
<dbReference type="EMBL" id="PEYM01000031">
    <property type="protein sequence ID" value="PIS31241.1"/>
    <property type="molecule type" value="Genomic_DNA"/>
</dbReference>
<dbReference type="Pfam" id="PF01807">
    <property type="entry name" value="Zn_ribbon_DnaG"/>
    <property type="match status" value="1"/>
</dbReference>
<evidence type="ECO:0000256" key="7">
    <source>
        <dbReference type="ARBA" id="ARBA00022771"/>
    </source>
</evidence>
<evidence type="ECO:0000313" key="18">
    <source>
        <dbReference type="Proteomes" id="UP000231343"/>
    </source>
</evidence>
<dbReference type="FunFam" id="3.90.580.10:FF:000001">
    <property type="entry name" value="DNA primase"/>
    <property type="match status" value="1"/>
</dbReference>
<keyword evidence="8 12" id="KW-0862">Zinc</keyword>
<keyword evidence="10 12" id="KW-0238">DNA-binding</keyword>
<dbReference type="GO" id="GO:0006269">
    <property type="term" value="P:DNA replication, synthesis of primer"/>
    <property type="evidence" value="ECO:0007669"/>
    <property type="project" value="UniProtKB-UniRule"/>
</dbReference>
<dbReference type="CDD" id="cd03364">
    <property type="entry name" value="TOPRIM_DnaG_primases"/>
    <property type="match status" value="1"/>
</dbReference>
<dbReference type="GO" id="GO:0008270">
    <property type="term" value="F:zinc ion binding"/>
    <property type="evidence" value="ECO:0007669"/>
    <property type="project" value="UniProtKB-UniRule"/>
</dbReference>
<keyword evidence="5 12" id="KW-0235">DNA replication</keyword>
<dbReference type="SUPFAM" id="SSF57783">
    <property type="entry name" value="Zinc beta-ribbon"/>
    <property type="match status" value="1"/>
</dbReference>
<dbReference type="Gene3D" id="3.90.980.10">
    <property type="entry name" value="DNA primase, catalytic core, N-terminal domain"/>
    <property type="match status" value="1"/>
</dbReference>
<dbReference type="PROSITE" id="PS50880">
    <property type="entry name" value="TOPRIM"/>
    <property type="match status" value="1"/>
</dbReference>
<evidence type="ECO:0000256" key="2">
    <source>
        <dbReference type="ARBA" id="ARBA00022515"/>
    </source>
</evidence>
<dbReference type="InterPro" id="IPR030846">
    <property type="entry name" value="DnaG_bac"/>
</dbReference>
<keyword evidence="11 12" id="KW-0804">Transcription</keyword>
<keyword evidence="15" id="KW-0175">Coiled coil</keyword>
<comment type="domain">
    <text evidence="12">Contains an N-terminal zinc-binding domain, a central core domain that contains the primase activity, and a C-terminal DnaB-binding domain.</text>
</comment>
<dbReference type="Gene3D" id="3.90.580.10">
    <property type="entry name" value="Zinc finger, CHC2-type domain"/>
    <property type="match status" value="1"/>
</dbReference>
<protein>
    <recommendedName>
        <fullName evidence="12 13">DNA primase</fullName>
        <ecNumber evidence="12">2.7.7.101</ecNumber>
    </recommendedName>
</protein>
<evidence type="ECO:0000256" key="10">
    <source>
        <dbReference type="ARBA" id="ARBA00023125"/>
    </source>
</evidence>
<keyword evidence="2 12" id="KW-0639">Primosome</keyword>
<evidence type="ECO:0000256" key="4">
    <source>
        <dbReference type="ARBA" id="ARBA00022695"/>
    </source>
</evidence>
<dbReference type="NCBIfam" id="TIGR01391">
    <property type="entry name" value="dnaG"/>
    <property type="match status" value="1"/>
</dbReference>
<dbReference type="SMART" id="SM00493">
    <property type="entry name" value="TOPRIM"/>
    <property type="match status" value="1"/>
</dbReference>
<sequence>MIPKEKIAEIRSQADIVKIVSEYVQLKQRGKNYLGHCPFHSEKDPSFTVSPEKQIFHCFGCNEGGNVFSFLMKIENLSFIEAVAEVASKVGIALPAMVGRPGQNKGEKDQLFQIMQLAKQFFEQALADKAAQATQEYLEQRGLARPTQAMFGLGFAPAGWDNLLKFLIARGVAPENIAKAGLAIARDQQGGYYDRFRNRLIIPICDQRGRVLAFGGRALTNEEPKYLNSPDSLIYHKGEILFGLNLAKESIKKSRIAIMVEGYFDLLTPFQAGLTNLVATLGTALTTNQCKLLTRYCDNVIVAFDSDTAGSLAAERSVELMRTFELKIKVAILTGGKDPDEIVHQHGVASLKKCLDTALPFLEFKLKRIMARFNLSEIEGRAEALQTIAKYLNQEKDVFIQQEYAKLVADWLKIKPELLQAAIAKLQSYAGQRQGKRQARQTVARPQSKIVEAEKNLIALAVFDPDSRTRLAGSLSADDFSLPETKEIACLLLAKDLTDQAGLAHFLLENLKSEPAKQLLSRLLLSEHLSDLAAKALITEDCIKTLLQQKSSHKITDLKQEIMAAEQNGQAEKVAELLNQLKSEIS</sequence>
<dbReference type="InterPro" id="IPR002694">
    <property type="entry name" value="Znf_CHC2"/>
</dbReference>
<dbReference type="InterPro" id="IPR016136">
    <property type="entry name" value="DNA_helicase_N/primase_C"/>
</dbReference>
<keyword evidence="6 12" id="KW-0479">Metal-binding</keyword>
<evidence type="ECO:0000256" key="11">
    <source>
        <dbReference type="ARBA" id="ARBA00023163"/>
    </source>
</evidence>
<dbReference type="PIRSF" id="PIRSF002811">
    <property type="entry name" value="DnaG"/>
    <property type="match status" value="1"/>
</dbReference>
<dbReference type="GO" id="GO:0000428">
    <property type="term" value="C:DNA-directed RNA polymerase complex"/>
    <property type="evidence" value="ECO:0007669"/>
    <property type="project" value="UniProtKB-KW"/>
</dbReference>
<dbReference type="InterPro" id="IPR006295">
    <property type="entry name" value="DNA_primase_DnaG"/>
</dbReference>
<evidence type="ECO:0000256" key="13">
    <source>
        <dbReference type="PIRNR" id="PIRNR002811"/>
    </source>
</evidence>
<organism evidence="17 18">
    <name type="scientific">Candidatus Saganbacteria bacterium CG08_land_8_20_14_0_20_45_16</name>
    <dbReference type="NCBI Taxonomy" id="2014293"/>
    <lineage>
        <taxon>Bacteria</taxon>
        <taxon>Bacillati</taxon>
        <taxon>Saganbacteria</taxon>
    </lineage>
</organism>
<evidence type="ECO:0000256" key="12">
    <source>
        <dbReference type="HAMAP-Rule" id="MF_00974"/>
    </source>
</evidence>
<accession>A0A2H0Y138</accession>
<keyword evidence="3 12" id="KW-0808">Transferase</keyword>
<dbReference type="InterPro" id="IPR050219">
    <property type="entry name" value="DnaG_primase"/>
</dbReference>
<dbReference type="Proteomes" id="UP000231343">
    <property type="component" value="Unassembled WGS sequence"/>
</dbReference>
<dbReference type="InterPro" id="IPR006171">
    <property type="entry name" value="TOPRIM_dom"/>
</dbReference>
<feature type="zinc finger region" description="CHC2-type" evidence="12 14">
    <location>
        <begin position="37"/>
        <end position="61"/>
    </location>
</feature>
<dbReference type="Gene3D" id="3.40.1360.10">
    <property type="match status" value="1"/>
</dbReference>
<dbReference type="Gene3D" id="1.10.860.10">
    <property type="entry name" value="DNAb Helicase, Chain A"/>
    <property type="match status" value="1"/>
</dbReference>
<dbReference type="InterPro" id="IPR037068">
    <property type="entry name" value="DNA_primase_core_N_sf"/>
</dbReference>
<dbReference type="InterPro" id="IPR019475">
    <property type="entry name" value="DNA_primase_DnaB-bd"/>
</dbReference>
<evidence type="ECO:0000256" key="1">
    <source>
        <dbReference type="ARBA" id="ARBA00022478"/>
    </source>
</evidence>
<evidence type="ECO:0000256" key="6">
    <source>
        <dbReference type="ARBA" id="ARBA00022723"/>
    </source>
</evidence>
<keyword evidence="4 12" id="KW-0548">Nucleotidyltransferase</keyword>
<dbReference type="SMART" id="SM00400">
    <property type="entry name" value="ZnF_CHCC"/>
    <property type="match status" value="1"/>
</dbReference>
<reference evidence="17 18" key="1">
    <citation type="submission" date="2017-09" db="EMBL/GenBank/DDBJ databases">
        <title>Depth-based differentiation of microbial function through sediment-hosted aquifers and enrichment of novel symbionts in the deep terrestrial subsurface.</title>
        <authorList>
            <person name="Probst A.J."/>
            <person name="Ladd B."/>
            <person name="Jarett J.K."/>
            <person name="Geller-Mcgrath D.E."/>
            <person name="Sieber C.M."/>
            <person name="Emerson J.B."/>
            <person name="Anantharaman K."/>
            <person name="Thomas B.C."/>
            <person name="Malmstrom R."/>
            <person name="Stieglmeier M."/>
            <person name="Klingl A."/>
            <person name="Woyke T."/>
            <person name="Ryan C.M."/>
            <person name="Banfield J.F."/>
        </authorList>
    </citation>
    <scope>NUCLEOTIDE SEQUENCE [LARGE SCALE GENOMIC DNA]</scope>
    <source>
        <strain evidence="17">CG08_land_8_20_14_0_20_45_16</strain>
    </source>
</reference>
<evidence type="ECO:0000259" key="16">
    <source>
        <dbReference type="PROSITE" id="PS50880"/>
    </source>
</evidence>
<name>A0A2H0Y138_UNCSA</name>
<dbReference type="PANTHER" id="PTHR30313:SF2">
    <property type="entry name" value="DNA PRIMASE"/>
    <property type="match status" value="1"/>
</dbReference>
<keyword evidence="9" id="KW-0460">Magnesium</keyword>
<dbReference type="Pfam" id="PF13155">
    <property type="entry name" value="Toprim_2"/>
    <property type="match status" value="1"/>
</dbReference>
<dbReference type="GO" id="GO:0003899">
    <property type="term" value="F:DNA-directed RNA polymerase activity"/>
    <property type="evidence" value="ECO:0007669"/>
    <property type="project" value="UniProtKB-UniRule"/>
</dbReference>
<dbReference type="FunFam" id="3.90.980.10:FF:000001">
    <property type="entry name" value="DNA primase"/>
    <property type="match status" value="1"/>
</dbReference>
<dbReference type="GO" id="GO:0003677">
    <property type="term" value="F:DNA binding"/>
    <property type="evidence" value="ECO:0007669"/>
    <property type="project" value="UniProtKB-KW"/>
</dbReference>
<evidence type="ECO:0000256" key="8">
    <source>
        <dbReference type="ARBA" id="ARBA00022833"/>
    </source>
</evidence>
<dbReference type="GO" id="GO:1990077">
    <property type="term" value="C:primosome complex"/>
    <property type="evidence" value="ECO:0007669"/>
    <property type="project" value="UniProtKB-KW"/>
</dbReference>
<comment type="subunit">
    <text evidence="12">Monomer. Interacts with DnaB.</text>
</comment>
<evidence type="ECO:0000256" key="9">
    <source>
        <dbReference type="ARBA" id="ARBA00022842"/>
    </source>
</evidence>
<proteinExistence type="inferred from homology"/>
<comment type="cofactor">
    <cofactor evidence="12 13 14">
        <name>Zn(2+)</name>
        <dbReference type="ChEBI" id="CHEBI:29105"/>
    </cofactor>
    <text evidence="12 13 14">Binds 1 zinc ion per monomer.</text>
</comment>
<evidence type="ECO:0000256" key="3">
    <source>
        <dbReference type="ARBA" id="ARBA00022679"/>
    </source>
</evidence>
<evidence type="ECO:0000313" key="17">
    <source>
        <dbReference type="EMBL" id="PIS31241.1"/>
    </source>
</evidence>
<feature type="domain" description="Toprim" evidence="16">
    <location>
        <begin position="255"/>
        <end position="336"/>
    </location>
</feature>
<dbReference type="InterPro" id="IPR036977">
    <property type="entry name" value="DNA_primase_Znf_CHC2"/>
</dbReference>
<keyword evidence="7 12" id="KW-0863">Zinc-finger</keyword>